<comment type="caution">
    <text evidence="2">The sequence shown here is derived from an EMBL/GenBank/DDBJ whole genome shotgun (WGS) entry which is preliminary data.</text>
</comment>
<protein>
    <submittedName>
        <fullName evidence="2">Uncharacterized protein</fullName>
    </submittedName>
</protein>
<proteinExistence type="predicted"/>
<keyword evidence="1" id="KW-1133">Transmembrane helix</keyword>
<evidence type="ECO:0000256" key="1">
    <source>
        <dbReference type="SAM" id="Phobius"/>
    </source>
</evidence>
<evidence type="ECO:0000313" key="2">
    <source>
        <dbReference type="EMBL" id="KAJ9587560.1"/>
    </source>
</evidence>
<name>A0AAD8EEJ8_DIPPU</name>
<dbReference type="EMBL" id="JASPKZ010006088">
    <property type="protein sequence ID" value="KAJ9587560.1"/>
    <property type="molecule type" value="Genomic_DNA"/>
</dbReference>
<reference evidence="2" key="1">
    <citation type="journal article" date="2023" name="IScience">
        <title>Live-bearing cockroach genome reveals convergent evolutionary mechanisms linked to viviparity in insects and beyond.</title>
        <authorList>
            <person name="Fouks B."/>
            <person name="Harrison M.C."/>
            <person name="Mikhailova A.A."/>
            <person name="Marchal E."/>
            <person name="English S."/>
            <person name="Carruthers M."/>
            <person name="Jennings E.C."/>
            <person name="Chiamaka E.L."/>
            <person name="Frigard R.A."/>
            <person name="Pippel M."/>
            <person name="Attardo G.M."/>
            <person name="Benoit J.B."/>
            <person name="Bornberg-Bauer E."/>
            <person name="Tobe S.S."/>
        </authorList>
    </citation>
    <scope>NUCLEOTIDE SEQUENCE</scope>
    <source>
        <strain evidence="2">Stay&amp;Tobe</strain>
    </source>
</reference>
<organism evidence="2 3">
    <name type="scientific">Diploptera punctata</name>
    <name type="common">Pacific beetle cockroach</name>
    <dbReference type="NCBI Taxonomy" id="6984"/>
    <lineage>
        <taxon>Eukaryota</taxon>
        <taxon>Metazoa</taxon>
        <taxon>Ecdysozoa</taxon>
        <taxon>Arthropoda</taxon>
        <taxon>Hexapoda</taxon>
        <taxon>Insecta</taxon>
        <taxon>Pterygota</taxon>
        <taxon>Neoptera</taxon>
        <taxon>Polyneoptera</taxon>
        <taxon>Dictyoptera</taxon>
        <taxon>Blattodea</taxon>
        <taxon>Blaberoidea</taxon>
        <taxon>Blaberidae</taxon>
        <taxon>Diplopterinae</taxon>
        <taxon>Diploptera</taxon>
    </lineage>
</organism>
<keyword evidence="1" id="KW-0472">Membrane</keyword>
<sequence length="163" mass="18898">ATSSLMCAYFYSPVIKIKLEVLYFKIWCRLMFPFLQPPSIIIIIIIMNKFVLGHVACTSKLLKCRIIKKYLLRYLMYLLVMLQKNLTGFEPQDFQFYGCALPTDVLNIIFNDPITYKSIEPIKFASLLKAGKFSNFFTSAGNRGPSQLLTRDLNAERLMRQFV</sequence>
<accession>A0AAD8EEJ8</accession>
<gene>
    <name evidence="2" type="ORF">L9F63_019016</name>
</gene>
<feature type="non-terminal residue" evidence="2">
    <location>
        <position position="163"/>
    </location>
</feature>
<feature type="non-terminal residue" evidence="2">
    <location>
        <position position="1"/>
    </location>
</feature>
<keyword evidence="1" id="KW-0812">Transmembrane</keyword>
<dbReference type="AlphaFoldDB" id="A0AAD8EEJ8"/>
<dbReference type="Proteomes" id="UP001233999">
    <property type="component" value="Unassembled WGS sequence"/>
</dbReference>
<evidence type="ECO:0000313" key="3">
    <source>
        <dbReference type="Proteomes" id="UP001233999"/>
    </source>
</evidence>
<reference evidence="2" key="2">
    <citation type="submission" date="2023-05" db="EMBL/GenBank/DDBJ databases">
        <authorList>
            <person name="Fouks B."/>
        </authorList>
    </citation>
    <scope>NUCLEOTIDE SEQUENCE</scope>
    <source>
        <strain evidence="2">Stay&amp;Tobe</strain>
        <tissue evidence="2">Testes</tissue>
    </source>
</reference>
<keyword evidence="3" id="KW-1185">Reference proteome</keyword>
<feature type="transmembrane region" description="Helical" evidence="1">
    <location>
        <begin position="40"/>
        <end position="62"/>
    </location>
</feature>